<dbReference type="Proteomes" id="UP000698924">
    <property type="component" value="Unassembled WGS sequence"/>
</dbReference>
<sequence length="640" mass="69907">MEKLLDIKDFQPYSSVSDNDRVLMSKGGTGSDASITISLLRTILTDHIKPEIKEGIWYIGGVSTGVSAGSVQLRLGDNGIEYRYSDNDEWAMLITVSKLQEPAVTIAEELKTHPCKVSENYTWLIWDAVNKEYIDTGISARGRSPIIRDMIWWVWDDLTGDYISTGQAVNDSFVLTKEEVEGVFVGNVVGHHHLEYTVPTIDSIPTDATLTWTDSDNNLYMFFVGQLCRVPDTISEKGYKFYQLYDIKDGKAVWGEISGSGNGVGKGNPNYPGAEYFNDYINNKADGPYAHAEGRETTAAGPRAHAEGYKTSVYAADAHAEGRETWAMASQAHVEGIYTIGIGPSSHVEGSTEADWDVGEESSVILNDVEKIRDFLGNFTTQVYPYGEDGSYYFQLDSEKLGNYIFHGALGLSTHAEGINNVVCDKAGHVEGYNNVAGDMIPGHGQDSKIYAPHVEGIGNKVASLLYAVHVGGANCIVHSGNYSFAHGYNLSISNNYETAFGKFNLSEIDGKKIVFSIGIGTSDTNRKNAVSVFEDGSVKIPGLQASISKEQVEEIVSNALIPLSAKIDSLNDRINTVETTVDEITALLSNIYTGTKVHVVGDRLVFTSLIDANVTDGTLVITDNETRVEEDTLIFEFTN</sequence>
<accession>A0AA40ZS13</accession>
<keyword evidence="2" id="KW-1185">Reference proteome</keyword>
<evidence type="ECO:0000313" key="1">
    <source>
        <dbReference type="EMBL" id="MBM6856494.1"/>
    </source>
</evidence>
<name>A0AA40ZS13_9BACT</name>
<proteinExistence type="predicted"/>
<evidence type="ECO:0000313" key="2">
    <source>
        <dbReference type="Proteomes" id="UP000698924"/>
    </source>
</evidence>
<reference evidence="1 2" key="1">
    <citation type="journal article" date="2021" name="Sci. Rep.">
        <title>The distribution of antibiotic resistance genes in chicken gut microbiota commensals.</title>
        <authorList>
            <person name="Juricova H."/>
            <person name="Matiasovicova J."/>
            <person name="Kubasova T."/>
            <person name="Cejkova D."/>
            <person name="Rychlik I."/>
        </authorList>
    </citation>
    <scope>NUCLEOTIDE SEQUENCE [LARGE SCALE GENOMIC DNA]</scope>
    <source>
        <strain evidence="1 2">An421</strain>
    </source>
</reference>
<protein>
    <submittedName>
        <fullName evidence="1">Uncharacterized protein</fullName>
    </submittedName>
</protein>
<dbReference type="Gene3D" id="2.150.10.10">
    <property type="entry name" value="Serralysin-like metalloprotease, C-terminal"/>
    <property type="match status" value="1"/>
</dbReference>
<dbReference type="SUPFAM" id="SSF101967">
    <property type="entry name" value="Adhesin YadA, collagen-binding domain"/>
    <property type="match status" value="1"/>
</dbReference>
<dbReference type="InterPro" id="IPR011049">
    <property type="entry name" value="Serralysin-like_metalloprot_C"/>
</dbReference>
<dbReference type="RefSeq" id="WP_204970983.1">
    <property type="nucleotide sequence ID" value="NZ_JAAZTS010000002.1"/>
</dbReference>
<comment type="caution">
    <text evidence="1">The sequence shown here is derived from an EMBL/GenBank/DDBJ whole genome shotgun (WGS) entry which is preliminary data.</text>
</comment>
<dbReference type="EMBL" id="JACJMO010000002">
    <property type="protein sequence ID" value="MBM6856494.1"/>
    <property type="molecule type" value="Genomic_DNA"/>
</dbReference>
<organism evidence="1 2">
    <name type="scientific">Caecibacteroides pullorum</name>
    <dbReference type="NCBI Taxonomy" id="2725562"/>
    <lineage>
        <taxon>Bacteria</taxon>
        <taxon>Pseudomonadati</taxon>
        <taxon>Bacteroidota</taxon>
        <taxon>Bacteroidia</taxon>
        <taxon>Bacteroidales</taxon>
        <taxon>Bacteroidaceae</taxon>
        <taxon>Caecibacteroides</taxon>
    </lineage>
</organism>
<dbReference type="AlphaFoldDB" id="A0AA40ZS13"/>
<gene>
    <name evidence="1" type="ORF">H6D15_02560</name>
</gene>